<name>A0A097EJ77_9SPHN</name>
<keyword evidence="2" id="KW-1185">Reference proteome</keyword>
<evidence type="ECO:0008006" key="3">
    <source>
        <dbReference type="Google" id="ProtNLM"/>
    </source>
</evidence>
<evidence type="ECO:0000313" key="2">
    <source>
        <dbReference type="Proteomes" id="UP000033200"/>
    </source>
</evidence>
<dbReference type="InterPro" id="IPR010836">
    <property type="entry name" value="SapC"/>
</dbReference>
<dbReference type="EMBL" id="CP009571">
    <property type="protein sequence ID" value="AIT07619.1"/>
    <property type="molecule type" value="Genomic_DNA"/>
</dbReference>
<dbReference type="STRING" id="1549858.MC45_15990"/>
<organism evidence="1 2">
    <name type="scientific">Sphingomonas taxi</name>
    <dbReference type="NCBI Taxonomy" id="1549858"/>
    <lineage>
        <taxon>Bacteria</taxon>
        <taxon>Pseudomonadati</taxon>
        <taxon>Pseudomonadota</taxon>
        <taxon>Alphaproteobacteria</taxon>
        <taxon>Sphingomonadales</taxon>
        <taxon>Sphingomonadaceae</taxon>
        <taxon>Sphingomonas</taxon>
    </lineage>
</organism>
<proteinExistence type="predicted"/>
<gene>
    <name evidence="1" type="ORF">MC45_15990</name>
</gene>
<sequence length="242" mass="26307">MLTAMNRVLLNNIDHADLRVAIRAGAAFGDGVNQLPIFPSEFEEAQRVFPIIFREENGALQPYALLGLDRDENLFLAGDRWTSDYVPVFQRRGPFSIAVGKTATSGDDEPMVHVDLDDPRVGAPDGLPLFKEHGGNAPLLDHMTDVLRTIFQGMETTAAICAAWRDAGLLRAITLQISLDDDRTYEVPDILTVDRQALAGLSGEALERLHGHGLLEGAIFAAASLGNVQRLIALKAARQAGR</sequence>
<evidence type="ECO:0000313" key="1">
    <source>
        <dbReference type="EMBL" id="AIT07619.1"/>
    </source>
</evidence>
<dbReference type="eggNOG" id="ENOG502ZBW3">
    <property type="taxonomic scope" value="Bacteria"/>
</dbReference>
<dbReference type="KEGG" id="stax:MC45_15990"/>
<protein>
    <recommendedName>
        <fullName evidence="3">Peptide ABC transporter permease</fullName>
    </recommendedName>
</protein>
<dbReference type="RefSeq" id="WP_038665281.1">
    <property type="nucleotide sequence ID" value="NZ_CP009571.1"/>
</dbReference>
<dbReference type="AlphaFoldDB" id="A0A097EJ77"/>
<dbReference type="Proteomes" id="UP000033200">
    <property type="component" value="Chromosome"/>
</dbReference>
<dbReference type="Pfam" id="PF07277">
    <property type="entry name" value="SapC"/>
    <property type="match status" value="1"/>
</dbReference>
<reference evidence="1 2" key="1">
    <citation type="submission" date="2014-09" db="EMBL/GenBank/DDBJ databases">
        <title>Using Illumina technology Improving SMRT sequencing Genome Assembly by RASTools.</title>
        <authorList>
            <person name="Zhou Y."/>
            <person name="Ma T."/>
            <person name="Liu T."/>
        </authorList>
    </citation>
    <scope>NUCLEOTIDE SEQUENCE [LARGE SCALE GENOMIC DNA]</scope>
    <source>
        <strain evidence="1 2">ATCC 55669</strain>
    </source>
</reference>
<dbReference type="HOGENOM" id="CLU_074824_0_0_5"/>
<accession>A0A097EJ77</accession>